<proteinExistence type="predicted"/>
<dbReference type="Gene3D" id="1.10.10.10">
    <property type="entry name" value="Winged helix-like DNA-binding domain superfamily/Winged helix DNA-binding domain"/>
    <property type="match status" value="1"/>
</dbReference>
<organism evidence="2 3">
    <name type="scientific">Metaplanococcus flavidus</name>
    <dbReference type="NCBI Taxonomy" id="569883"/>
    <lineage>
        <taxon>Bacteria</taxon>
        <taxon>Bacillati</taxon>
        <taxon>Bacillota</taxon>
        <taxon>Bacilli</taxon>
        <taxon>Bacillales</taxon>
        <taxon>Caryophanaceae</taxon>
        <taxon>Metaplanococcus</taxon>
    </lineage>
</organism>
<evidence type="ECO:0000313" key="2">
    <source>
        <dbReference type="EMBL" id="MFD1032890.1"/>
    </source>
</evidence>
<dbReference type="RefSeq" id="WP_144841603.1">
    <property type="nucleotide sequence ID" value="NZ_JBHTKI010000046.1"/>
</dbReference>
<reference evidence="3" key="1">
    <citation type="journal article" date="2019" name="Int. J. Syst. Evol. Microbiol.">
        <title>The Global Catalogue of Microorganisms (GCM) 10K type strain sequencing project: providing services to taxonomists for standard genome sequencing and annotation.</title>
        <authorList>
            <consortium name="The Broad Institute Genomics Platform"/>
            <consortium name="The Broad Institute Genome Sequencing Center for Infectious Disease"/>
            <person name="Wu L."/>
            <person name="Ma J."/>
        </authorList>
    </citation>
    <scope>NUCLEOTIDE SEQUENCE [LARGE SCALE GENOMIC DNA]</scope>
    <source>
        <strain evidence="3">CCUG 56756</strain>
    </source>
</reference>
<dbReference type="InterPro" id="IPR013249">
    <property type="entry name" value="RNA_pol_sigma70_r4_t2"/>
</dbReference>
<comment type="caution">
    <text evidence="2">The sequence shown here is derived from an EMBL/GenBank/DDBJ whole genome shotgun (WGS) entry which is preliminary data.</text>
</comment>
<dbReference type="Proteomes" id="UP001597109">
    <property type="component" value="Unassembled WGS sequence"/>
</dbReference>
<evidence type="ECO:0000259" key="1">
    <source>
        <dbReference type="Pfam" id="PF08281"/>
    </source>
</evidence>
<dbReference type="InterPro" id="IPR013324">
    <property type="entry name" value="RNA_pol_sigma_r3/r4-like"/>
</dbReference>
<feature type="domain" description="RNA polymerase sigma factor 70 region 4 type 2" evidence="1">
    <location>
        <begin position="26"/>
        <end position="77"/>
    </location>
</feature>
<dbReference type="EMBL" id="JBHTKI010000046">
    <property type="protein sequence ID" value="MFD1032890.1"/>
    <property type="molecule type" value="Genomic_DNA"/>
</dbReference>
<evidence type="ECO:0000313" key="3">
    <source>
        <dbReference type="Proteomes" id="UP001597109"/>
    </source>
</evidence>
<protein>
    <submittedName>
        <fullName evidence="2">Sigma factor-like helix-turn-helix DNA-binding protein</fullName>
    </submittedName>
</protein>
<keyword evidence="3" id="KW-1185">Reference proteome</keyword>
<name>A0ABW3LEV4_9BACL</name>
<gene>
    <name evidence="2" type="ORF">ACFQ1X_15780</name>
</gene>
<sequence>MNNENVQTSSTLSIEEELLTKEKRYELLKLMSELGVLDRDVLVMKFIQGNSNEEIALNTGMVQDIVEDRIYQALKKLTIT</sequence>
<accession>A0ABW3LEV4</accession>
<dbReference type="InterPro" id="IPR036388">
    <property type="entry name" value="WH-like_DNA-bd_sf"/>
</dbReference>
<dbReference type="Pfam" id="PF08281">
    <property type="entry name" value="Sigma70_r4_2"/>
    <property type="match status" value="1"/>
</dbReference>
<dbReference type="SUPFAM" id="SSF88659">
    <property type="entry name" value="Sigma3 and sigma4 domains of RNA polymerase sigma factors"/>
    <property type="match status" value="1"/>
</dbReference>